<comment type="caution">
    <text evidence="2">The sequence shown here is derived from an EMBL/GenBank/DDBJ whole genome shotgun (WGS) entry which is preliminary data.</text>
</comment>
<keyword evidence="1" id="KW-0812">Transmembrane</keyword>
<evidence type="ECO:0000313" key="3">
    <source>
        <dbReference type="Proteomes" id="UP000612362"/>
    </source>
</evidence>
<keyword evidence="1" id="KW-1133">Transmembrane helix</keyword>
<feature type="transmembrane region" description="Helical" evidence="1">
    <location>
        <begin position="63"/>
        <end position="84"/>
    </location>
</feature>
<feature type="transmembrane region" description="Helical" evidence="1">
    <location>
        <begin position="31"/>
        <end position="51"/>
    </location>
</feature>
<proteinExistence type="predicted"/>
<sequence>MKSYYPGAYIIGTLISIAFYVYLSYHVSQPGLLMVGVLFTFVNNLIIWVLNGGDRTSRSYHEAGYRITSTVIGLVVLVGVLYWIKSLLG</sequence>
<dbReference type="EMBL" id="BNJF01000001">
    <property type="protein sequence ID" value="GHO44555.1"/>
    <property type="molecule type" value="Genomic_DNA"/>
</dbReference>
<organism evidence="2 3">
    <name type="scientific">Ktedonospora formicarum</name>
    <dbReference type="NCBI Taxonomy" id="2778364"/>
    <lineage>
        <taxon>Bacteria</taxon>
        <taxon>Bacillati</taxon>
        <taxon>Chloroflexota</taxon>
        <taxon>Ktedonobacteria</taxon>
        <taxon>Ktedonobacterales</taxon>
        <taxon>Ktedonobacteraceae</taxon>
        <taxon>Ktedonospora</taxon>
    </lineage>
</organism>
<protein>
    <submittedName>
        <fullName evidence="2">Uncharacterized protein</fullName>
    </submittedName>
</protein>
<dbReference type="AlphaFoldDB" id="A0A8J3MTN1"/>
<keyword evidence="3" id="KW-1185">Reference proteome</keyword>
<name>A0A8J3MTN1_9CHLR</name>
<dbReference type="Proteomes" id="UP000612362">
    <property type="component" value="Unassembled WGS sequence"/>
</dbReference>
<dbReference type="RefSeq" id="WP_220193936.1">
    <property type="nucleotide sequence ID" value="NZ_BNJF01000001.1"/>
</dbReference>
<evidence type="ECO:0000256" key="1">
    <source>
        <dbReference type="SAM" id="Phobius"/>
    </source>
</evidence>
<reference evidence="2" key="1">
    <citation type="submission" date="2020-10" db="EMBL/GenBank/DDBJ databases">
        <title>Taxonomic study of unclassified bacteria belonging to the class Ktedonobacteria.</title>
        <authorList>
            <person name="Yabe S."/>
            <person name="Wang C.M."/>
            <person name="Zheng Y."/>
            <person name="Sakai Y."/>
            <person name="Cavaletti L."/>
            <person name="Monciardini P."/>
            <person name="Donadio S."/>
        </authorList>
    </citation>
    <scope>NUCLEOTIDE SEQUENCE</scope>
    <source>
        <strain evidence="2">SOSP1-1</strain>
    </source>
</reference>
<gene>
    <name evidence="2" type="ORF">KSX_27180</name>
</gene>
<feature type="transmembrane region" description="Helical" evidence="1">
    <location>
        <begin position="7"/>
        <end position="25"/>
    </location>
</feature>
<evidence type="ECO:0000313" key="2">
    <source>
        <dbReference type="EMBL" id="GHO44555.1"/>
    </source>
</evidence>
<keyword evidence="1" id="KW-0472">Membrane</keyword>
<accession>A0A8J3MTN1</accession>